<dbReference type="AlphaFoldDB" id="A0A0K8RK71"/>
<sequence length="74" mass="7907">MSGLGLKYSTVAFFSFCLSGNSMGSSAPGCLKGAGTGEWMLKINDDLTLTLQKNKVLADDFLSSTTNENETIDY</sequence>
<accession>A0A0K8RK71</accession>
<reference evidence="1" key="1">
    <citation type="submission" date="2012-12" db="EMBL/GenBank/DDBJ databases">
        <title>Identification and characterization of a phenylalanine ammonia-lyase gene family in Isatis indigotica Fort.</title>
        <authorList>
            <person name="Liu Q."/>
            <person name="Chen J."/>
            <person name="Zhou X."/>
            <person name="Di P."/>
            <person name="Xiao Y."/>
            <person name="Xuan H."/>
            <person name="Zhang L."/>
            <person name="Chen W."/>
        </authorList>
    </citation>
    <scope>NUCLEOTIDE SEQUENCE</scope>
    <source>
        <tissue evidence="1">Salivary gland</tissue>
    </source>
</reference>
<keyword evidence="1" id="KW-0378">Hydrolase</keyword>
<evidence type="ECO:0000313" key="1">
    <source>
        <dbReference type="EMBL" id="JAA71502.1"/>
    </source>
</evidence>
<name>A0A0K8RK71_IXORI</name>
<dbReference type="EMBL" id="GADI01002306">
    <property type="protein sequence ID" value="JAA71502.1"/>
    <property type="molecule type" value="mRNA"/>
</dbReference>
<keyword evidence="1" id="KW-0645">Protease</keyword>
<protein>
    <submittedName>
        <fullName evidence="1">Putative metalloprotease</fullName>
    </submittedName>
</protein>
<proteinExistence type="evidence at transcript level"/>
<dbReference type="GO" id="GO:0008237">
    <property type="term" value="F:metallopeptidase activity"/>
    <property type="evidence" value="ECO:0007669"/>
    <property type="project" value="UniProtKB-KW"/>
</dbReference>
<keyword evidence="1" id="KW-0482">Metalloprotease</keyword>
<organism evidence="1">
    <name type="scientific">Ixodes ricinus</name>
    <name type="common">Common tick</name>
    <name type="synonym">Acarus ricinus</name>
    <dbReference type="NCBI Taxonomy" id="34613"/>
    <lineage>
        <taxon>Eukaryota</taxon>
        <taxon>Metazoa</taxon>
        <taxon>Ecdysozoa</taxon>
        <taxon>Arthropoda</taxon>
        <taxon>Chelicerata</taxon>
        <taxon>Arachnida</taxon>
        <taxon>Acari</taxon>
        <taxon>Parasitiformes</taxon>
        <taxon>Ixodida</taxon>
        <taxon>Ixodoidea</taxon>
        <taxon>Ixodidae</taxon>
        <taxon>Ixodinae</taxon>
        <taxon>Ixodes</taxon>
    </lineage>
</organism>
<dbReference type="GO" id="GO:0006508">
    <property type="term" value="P:proteolysis"/>
    <property type="evidence" value="ECO:0007669"/>
    <property type="project" value="UniProtKB-KW"/>
</dbReference>